<sequence length="159" mass="18236">MIINTHQPQRPASHNSHEAFKERQAEQSRIASMQDLRMRVLATLAEIDETPAHIGDIQNAEASNEKLWRAIEKKRTRRTLVNHEQKDIGKHAHEEENSVTAILRSIADYRYHDGTPQIKYHGEQWASLDNEMAFLIPLLPAGTTSTEIRTSVKKICNMM</sequence>
<evidence type="ECO:0000313" key="3">
    <source>
        <dbReference type="Proteomes" id="UP000245995"/>
    </source>
</evidence>
<feature type="compositionally biased region" description="Polar residues" evidence="1">
    <location>
        <begin position="1"/>
        <end position="14"/>
    </location>
</feature>
<feature type="region of interest" description="Disordered" evidence="1">
    <location>
        <begin position="1"/>
        <end position="27"/>
    </location>
</feature>
<proteinExistence type="predicted"/>
<gene>
    <name evidence="2" type="ORF">CITRO92_4197</name>
</gene>
<accession>A0AAX2BP21</accession>
<evidence type="ECO:0000256" key="1">
    <source>
        <dbReference type="SAM" id="MobiDB-lite"/>
    </source>
</evidence>
<dbReference type="EMBL" id="LT556085">
    <property type="protein sequence ID" value="SBA20642.1"/>
    <property type="molecule type" value="Genomic_DNA"/>
</dbReference>
<evidence type="ECO:0000313" key="2">
    <source>
        <dbReference type="EMBL" id="SBA20642.1"/>
    </source>
</evidence>
<dbReference type="RefSeq" id="WP_109740389.1">
    <property type="nucleotide sequence ID" value="NZ_LT556085.1"/>
</dbReference>
<reference evidence="2 3" key="1">
    <citation type="submission" date="2016-04" db="EMBL/GenBank/DDBJ databases">
        <authorList>
            <person name="Regsiter A."/>
            <person name="William W."/>
        </authorList>
    </citation>
    <scope>NUCLEOTIDE SEQUENCE [LARGE SCALE GENOMIC DNA]</scope>
    <source>
        <strain evidence="2 3">92</strain>
    </source>
</reference>
<dbReference type="Proteomes" id="UP000245995">
    <property type="component" value="Chromosome CITRO92"/>
</dbReference>
<organism evidence="2 3">
    <name type="scientific">Citrobacter amalonaticus</name>
    <dbReference type="NCBI Taxonomy" id="35703"/>
    <lineage>
        <taxon>Bacteria</taxon>
        <taxon>Pseudomonadati</taxon>
        <taxon>Pseudomonadota</taxon>
        <taxon>Gammaproteobacteria</taxon>
        <taxon>Enterobacterales</taxon>
        <taxon>Enterobacteriaceae</taxon>
        <taxon>Citrobacter</taxon>
    </lineage>
</organism>
<name>A0AAX2BP21_CITAM</name>
<dbReference type="AlphaFoldDB" id="A0AAX2BP21"/>
<protein>
    <submittedName>
        <fullName evidence="2">Uncharacterized protein</fullName>
    </submittedName>
</protein>
<feature type="compositionally biased region" description="Basic and acidic residues" evidence="1">
    <location>
        <begin position="15"/>
        <end position="26"/>
    </location>
</feature>